<sequence>MQPRTRLGLKTSLLAGAAIIAVTSAAHAQVAPASSYNIWTSPTMTGDWNGARTKLKDVGITLGGFYTGEFADGISGGNRQGGDIASQFGLGMDVDLGKLADLSGASLHFAVNQRVGRNTSADYIGNRLAVQEVYGAGETLRIVEMSYEQKFDDGAIDTKIGFYPMGNDFAGTPLLLDFQNVGFCIHPQNLPASSGWSDYPTGKWGGRIKWMPTTNSYIQAGVYDVNPGYYAKSNGLKVSTSGSTGALIPLEVEYTSALGAAGMPGHYKAGVYYDTSTVKNAADVTSAETAMETGRYGGYLLADQMIYSFDGTPKRGLIAFAQVSYSDPQTSVYESTLAGGVVAQGPFEARPHDFIALGYVRAGLNNRTINAKELASGGKLSGLSNGEGVVELGYGLQATPWLLIHPNVQYITDPGTFSYNKHLKNAWAIGLQTKIVF</sequence>
<feature type="signal peptide" evidence="2">
    <location>
        <begin position="1"/>
        <end position="28"/>
    </location>
</feature>
<accession>A0ABQ6A4D2</accession>
<feature type="chain" id="PRO_5045005482" evidence="2">
    <location>
        <begin position="29"/>
        <end position="437"/>
    </location>
</feature>
<protein>
    <submittedName>
        <fullName evidence="3">Porin B</fullName>
    </submittedName>
</protein>
<dbReference type="Proteomes" id="UP001156641">
    <property type="component" value="Unassembled WGS sequence"/>
</dbReference>
<dbReference type="InterPro" id="IPR052932">
    <property type="entry name" value="OprB_Porin"/>
</dbReference>
<dbReference type="RefSeq" id="WP_284256798.1">
    <property type="nucleotide sequence ID" value="NZ_BSOS01000012.1"/>
</dbReference>
<keyword evidence="2" id="KW-0732">Signal</keyword>
<dbReference type="Gene3D" id="2.40.160.180">
    <property type="entry name" value="Carbohydrate-selective porin OprB"/>
    <property type="match status" value="1"/>
</dbReference>
<dbReference type="Pfam" id="PF04966">
    <property type="entry name" value="OprB"/>
    <property type="match status" value="1"/>
</dbReference>
<dbReference type="InterPro" id="IPR038673">
    <property type="entry name" value="OprB_sf"/>
</dbReference>
<reference evidence="4" key="1">
    <citation type="journal article" date="2019" name="Int. J. Syst. Evol. Microbiol.">
        <title>The Global Catalogue of Microorganisms (GCM) 10K type strain sequencing project: providing services to taxonomists for standard genome sequencing and annotation.</title>
        <authorList>
            <consortium name="The Broad Institute Genomics Platform"/>
            <consortium name="The Broad Institute Genome Sequencing Center for Infectious Disease"/>
            <person name="Wu L."/>
            <person name="Ma J."/>
        </authorList>
    </citation>
    <scope>NUCLEOTIDE SEQUENCE [LARGE SCALE GENOMIC DNA]</scope>
    <source>
        <strain evidence="4">NBRC 112502</strain>
    </source>
</reference>
<proteinExistence type="inferred from homology"/>
<comment type="similarity">
    <text evidence="1 2">Belongs to the OprB family.</text>
</comment>
<gene>
    <name evidence="3" type="primary">oprB_1</name>
    <name evidence="3" type="ORF">GCM10010909_08260</name>
</gene>
<comment type="caution">
    <text evidence="3">The sequence shown here is derived from an EMBL/GenBank/DDBJ whole genome shotgun (WGS) entry which is preliminary data.</text>
</comment>
<dbReference type="EMBL" id="BSOS01000012">
    <property type="protein sequence ID" value="GLR66147.1"/>
    <property type="molecule type" value="Genomic_DNA"/>
</dbReference>
<dbReference type="PANTHER" id="PTHR37944:SF1">
    <property type="entry name" value="PORIN B"/>
    <property type="match status" value="1"/>
</dbReference>
<evidence type="ECO:0000256" key="1">
    <source>
        <dbReference type="ARBA" id="ARBA00008769"/>
    </source>
</evidence>
<keyword evidence="4" id="KW-1185">Reference proteome</keyword>
<evidence type="ECO:0000313" key="4">
    <source>
        <dbReference type="Proteomes" id="UP001156641"/>
    </source>
</evidence>
<evidence type="ECO:0000256" key="2">
    <source>
        <dbReference type="RuleBase" id="RU363072"/>
    </source>
</evidence>
<name>A0ABQ6A4D2_9PROT</name>
<organism evidence="3 4">
    <name type="scientific">Acidocella aquatica</name>
    <dbReference type="NCBI Taxonomy" id="1922313"/>
    <lineage>
        <taxon>Bacteria</taxon>
        <taxon>Pseudomonadati</taxon>
        <taxon>Pseudomonadota</taxon>
        <taxon>Alphaproteobacteria</taxon>
        <taxon>Acetobacterales</taxon>
        <taxon>Acidocellaceae</taxon>
        <taxon>Acidocella</taxon>
    </lineage>
</organism>
<dbReference type="PANTHER" id="PTHR37944">
    <property type="entry name" value="PORIN B"/>
    <property type="match status" value="1"/>
</dbReference>
<dbReference type="InterPro" id="IPR007049">
    <property type="entry name" value="Carb-sel_porin_OprB"/>
</dbReference>
<evidence type="ECO:0000313" key="3">
    <source>
        <dbReference type="EMBL" id="GLR66147.1"/>
    </source>
</evidence>